<dbReference type="GeneID" id="54991581"/>
<accession>A0A2S1GT09</accession>
<protein>
    <submittedName>
        <fullName evidence="1">Uncharacterized protein</fullName>
    </submittedName>
</protein>
<dbReference type="Pfam" id="PF06726">
    <property type="entry name" value="BC10"/>
    <property type="match status" value="1"/>
</dbReference>
<evidence type="ECO:0000313" key="2">
    <source>
        <dbReference type="Proteomes" id="UP000246166"/>
    </source>
</evidence>
<dbReference type="RefSeq" id="YP_009801073.1">
    <property type="nucleotide sequence ID" value="NC_047963.1"/>
</dbReference>
<dbReference type="EMBL" id="MH059637">
    <property type="protein sequence ID" value="AWD92492.1"/>
    <property type="molecule type" value="Genomic_DNA"/>
</dbReference>
<sequence>MRLHHNKSNGIFSVRRPDRSTLVASQKHPKLPLIGNIVALSKNVFLLITKGEYIEATTGSRPFLTAVVTSWPRVRLVIKRIMEIIK</sequence>
<keyword evidence="2" id="KW-1185">Reference proteome</keyword>
<evidence type="ECO:0000313" key="1">
    <source>
        <dbReference type="EMBL" id="AWD92492.1"/>
    </source>
</evidence>
<dbReference type="KEGG" id="vg:54991581"/>
<dbReference type="Proteomes" id="UP000246166">
    <property type="component" value="Segment"/>
</dbReference>
<proteinExistence type="predicted"/>
<name>A0A2S1GT09_9CAUD</name>
<organism evidence="1 2">
    <name type="scientific">Pectobacterium phage Jarilo</name>
    <dbReference type="NCBI Taxonomy" id="2163634"/>
    <lineage>
        <taxon>Viruses</taxon>
        <taxon>Duplodnaviria</taxon>
        <taxon>Heunggongvirae</taxon>
        <taxon>Uroviricota</taxon>
        <taxon>Caudoviricetes</taxon>
        <taxon>Autographivirales</taxon>
        <taxon>Autotranscriptaviridae</taxon>
        <taxon>Studiervirinae</taxon>
        <taxon>Jarilovirus</taxon>
        <taxon>Jarilovirus jarilo</taxon>
    </lineage>
</organism>
<reference evidence="2" key="1">
    <citation type="submission" date="2018-03" db="EMBL/GenBank/DDBJ databases">
        <title>Phage therapy in agriculture - a green tech approach to combat plant pathogenic bacteria.</title>
        <authorList>
            <person name="Djurhuus A.M."/>
            <person name="Carstens A.B."/>
            <person name="Hansen L.H."/>
        </authorList>
    </citation>
    <scope>NUCLEOTIDE SEQUENCE [LARGE SCALE GENOMIC DNA]</scope>
</reference>